<dbReference type="PANTHER" id="PTHR48103">
    <property type="entry name" value="MIDASIN-RELATED"/>
    <property type="match status" value="1"/>
</dbReference>
<evidence type="ECO:0000256" key="10">
    <source>
        <dbReference type="SAM" id="MobiDB-lite"/>
    </source>
</evidence>
<comment type="similarity">
    <text evidence="2">Belongs to the CbbQ/NirQ/NorQ/GpvN family.</text>
</comment>
<dbReference type="GO" id="GO:0016887">
    <property type="term" value="F:ATP hydrolysis activity"/>
    <property type="evidence" value="ECO:0007669"/>
    <property type="project" value="InterPro"/>
</dbReference>
<keyword evidence="13" id="KW-1185">Reference proteome</keyword>
<dbReference type="GO" id="GO:0031412">
    <property type="term" value="P:gas vesicle organization"/>
    <property type="evidence" value="ECO:0007669"/>
    <property type="project" value="InterPro"/>
</dbReference>
<dbReference type="Pfam" id="PF07728">
    <property type="entry name" value="AAA_5"/>
    <property type="match status" value="1"/>
</dbReference>
<feature type="domain" description="AAA+ ATPase" evidence="11">
    <location>
        <begin position="57"/>
        <end position="234"/>
    </location>
</feature>
<dbReference type="GO" id="GO:0030687">
    <property type="term" value="C:preribosome, large subunit precursor"/>
    <property type="evidence" value="ECO:0007669"/>
    <property type="project" value="TreeGrafter"/>
</dbReference>
<evidence type="ECO:0000256" key="6">
    <source>
        <dbReference type="ARBA" id="ARBA00022840"/>
    </source>
</evidence>
<evidence type="ECO:0000256" key="5">
    <source>
        <dbReference type="ARBA" id="ARBA00022801"/>
    </source>
</evidence>
<dbReference type="eggNOG" id="COG0714">
    <property type="taxonomic scope" value="Bacteria"/>
</dbReference>
<evidence type="ECO:0000256" key="8">
    <source>
        <dbReference type="ARBA" id="ARBA00035108"/>
    </source>
</evidence>
<evidence type="ECO:0000256" key="4">
    <source>
        <dbReference type="ARBA" id="ARBA00022741"/>
    </source>
</evidence>
<keyword evidence="6" id="KW-0067">ATP-binding</keyword>
<dbReference type="HOGENOM" id="CLU_051123_1_0_6"/>
<comment type="subcellular location">
    <subcellularLocation>
        <location evidence="1">Cytoplasm</location>
    </subcellularLocation>
    <subcellularLocation>
        <location evidence="8">Gas vesicle</location>
    </subcellularLocation>
</comment>
<keyword evidence="5" id="KW-0378">Hydrolase</keyword>
<evidence type="ECO:0000256" key="2">
    <source>
        <dbReference type="ARBA" id="ARBA00009417"/>
    </source>
</evidence>
<dbReference type="PANTHER" id="PTHR48103:SF2">
    <property type="entry name" value="MIDASIN"/>
    <property type="match status" value="1"/>
</dbReference>
<reference evidence="12 13" key="1">
    <citation type="journal article" date="2011" name="BMC Genomics">
        <title>Insight into cross-talk between intra-amoebal pathogens.</title>
        <authorList>
            <person name="Gimenez G."/>
            <person name="Bertelli C."/>
            <person name="Moliner C."/>
            <person name="Robert C."/>
            <person name="Raoult D."/>
            <person name="Fournier P.E."/>
            <person name="Greub G."/>
        </authorList>
    </citation>
    <scope>NUCLEOTIDE SEQUENCE [LARGE SCALE GENOMIC DNA]</scope>
    <source>
        <strain evidence="12 13">LLAP12</strain>
    </source>
</reference>
<proteinExistence type="inferred from homology"/>
<dbReference type="GO" id="GO:0000027">
    <property type="term" value="P:ribosomal large subunit assembly"/>
    <property type="evidence" value="ECO:0007669"/>
    <property type="project" value="TreeGrafter"/>
</dbReference>
<dbReference type="GO" id="GO:0005737">
    <property type="term" value="C:cytoplasm"/>
    <property type="evidence" value="ECO:0007669"/>
    <property type="project" value="UniProtKB-SubCell"/>
</dbReference>
<dbReference type="NCBIfam" id="TIGR02640">
    <property type="entry name" value="gas_vesic_GvpN"/>
    <property type="match status" value="1"/>
</dbReference>
<evidence type="ECO:0000313" key="12">
    <source>
        <dbReference type="EMBL" id="EHL30084.1"/>
    </source>
</evidence>
<evidence type="ECO:0000256" key="9">
    <source>
        <dbReference type="ARBA" id="ARBA00049360"/>
    </source>
</evidence>
<dbReference type="SMART" id="SM00382">
    <property type="entry name" value="AAA"/>
    <property type="match status" value="1"/>
</dbReference>
<dbReference type="InterPro" id="IPR003593">
    <property type="entry name" value="AAA+_ATPase"/>
</dbReference>
<dbReference type="GO" id="GO:0031411">
    <property type="term" value="C:gas vesicle"/>
    <property type="evidence" value="ECO:0007669"/>
    <property type="project" value="UniProtKB-SubCell"/>
</dbReference>
<dbReference type="EMBL" id="JH413835">
    <property type="protein sequence ID" value="EHL30084.1"/>
    <property type="molecule type" value="Genomic_DNA"/>
</dbReference>
<sequence length="335" mass="37865">MMTQENNGSLTDSKNNDKLIRFVNNRSDNILLEASEEFTETPHIRGISERALAYLDIGYPIHLLGPAGTGKTTVALHIAAQLGRPVILIHGDDEFTGADLVGRGTGYHHSKLVDNFIHSVLKTEEEMTTMWTDNRLTTACEQGYTLIYDEFNRSRAEANNALLSVLSEGILNLPGRRERDGIGYVDVHSNFRAIFTSNSEEYVGIHKTQNALADRLIAIKMDYPDQQSEIQIIEKKSTLPRKDIEIIVNLARELRLKSEKRPSIRGCIAIARVLAYHNRHAHADDPIFQAVCQDIFGISKEFLKQLLHPMDSGLQKRSEKNQESIKKYKTKNQKL</sequence>
<keyword evidence="4" id="KW-0547">Nucleotide-binding</keyword>
<dbReference type="Proteomes" id="UP000002770">
    <property type="component" value="Unassembled WGS sequence"/>
</dbReference>
<dbReference type="RefSeq" id="WP_006871721.1">
    <property type="nucleotide sequence ID" value="NZ_JH413835.1"/>
</dbReference>
<evidence type="ECO:0000256" key="1">
    <source>
        <dbReference type="ARBA" id="ARBA00004496"/>
    </source>
</evidence>
<keyword evidence="3" id="KW-0963">Cytoplasm</keyword>
<protein>
    <recommendedName>
        <fullName evidence="11">AAA+ ATPase domain-containing protein</fullName>
    </recommendedName>
</protein>
<dbReference type="CDD" id="cd00009">
    <property type="entry name" value="AAA"/>
    <property type="match status" value="1"/>
</dbReference>
<dbReference type="STRING" id="658187.LDG_7827"/>
<feature type="region of interest" description="Disordered" evidence="10">
    <location>
        <begin position="313"/>
        <end position="335"/>
    </location>
</feature>
<dbReference type="InterPro" id="IPR013462">
    <property type="entry name" value="Gas-vesicle_GvpN"/>
</dbReference>
<keyword evidence="7" id="KW-0304">Gas vesicle</keyword>
<dbReference type="AlphaFoldDB" id="G9ERB5"/>
<comment type="catalytic activity">
    <reaction evidence="9">
        <text>ATP + H2O = ADP + phosphate + H(+)</text>
        <dbReference type="Rhea" id="RHEA:13065"/>
        <dbReference type="ChEBI" id="CHEBI:15377"/>
        <dbReference type="ChEBI" id="CHEBI:15378"/>
        <dbReference type="ChEBI" id="CHEBI:30616"/>
        <dbReference type="ChEBI" id="CHEBI:43474"/>
        <dbReference type="ChEBI" id="CHEBI:456216"/>
    </reaction>
</comment>
<dbReference type="InterPro" id="IPR027417">
    <property type="entry name" value="P-loop_NTPase"/>
</dbReference>
<dbReference type="Gene3D" id="3.40.50.300">
    <property type="entry name" value="P-loop containing nucleotide triphosphate hydrolases"/>
    <property type="match status" value="1"/>
</dbReference>
<dbReference type="InterPro" id="IPR011704">
    <property type="entry name" value="ATPase_dyneun-rel_AAA"/>
</dbReference>
<organism evidence="12 13">
    <name type="scientific">Legionella drancourtii LLAP12</name>
    <dbReference type="NCBI Taxonomy" id="658187"/>
    <lineage>
        <taxon>Bacteria</taxon>
        <taxon>Pseudomonadati</taxon>
        <taxon>Pseudomonadota</taxon>
        <taxon>Gammaproteobacteria</taxon>
        <taxon>Legionellales</taxon>
        <taxon>Legionellaceae</taxon>
        <taxon>Legionella</taxon>
    </lineage>
</organism>
<name>G9ERB5_9GAMM</name>
<evidence type="ECO:0000259" key="11">
    <source>
        <dbReference type="SMART" id="SM00382"/>
    </source>
</evidence>
<evidence type="ECO:0000256" key="7">
    <source>
        <dbReference type="ARBA" id="ARBA00022987"/>
    </source>
</evidence>
<gene>
    <name evidence="12" type="ORF">LDG_7827</name>
</gene>
<evidence type="ECO:0000313" key="13">
    <source>
        <dbReference type="Proteomes" id="UP000002770"/>
    </source>
</evidence>
<accession>G9ERB5</accession>
<dbReference type="InParanoid" id="G9ERB5"/>
<evidence type="ECO:0000256" key="3">
    <source>
        <dbReference type="ARBA" id="ARBA00022490"/>
    </source>
</evidence>
<dbReference type="GO" id="GO:0005524">
    <property type="term" value="F:ATP binding"/>
    <property type="evidence" value="ECO:0007669"/>
    <property type="project" value="UniProtKB-KW"/>
</dbReference>
<dbReference type="SUPFAM" id="SSF52540">
    <property type="entry name" value="P-loop containing nucleoside triphosphate hydrolases"/>
    <property type="match status" value="1"/>
</dbReference>
<feature type="compositionally biased region" description="Basic and acidic residues" evidence="10">
    <location>
        <begin position="314"/>
        <end position="326"/>
    </location>
</feature>